<dbReference type="Proteomes" id="UP000011082">
    <property type="component" value="Unassembled WGS sequence"/>
</dbReference>
<dbReference type="GO" id="GO:1990904">
    <property type="term" value="C:ribonucleoprotein complex"/>
    <property type="evidence" value="ECO:0007669"/>
    <property type="project" value="UniProtKB-KW"/>
</dbReference>
<dbReference type="EMBL" id="JH370141">
    <property type="protein sequence ID" value="ELA41599.1"/>
    <property type="molecule type" value="Genomic_DNA"/>
</dbReference>
<gene>
    <name evidence="4" type="ORF">VICG_01347</name>
</gene>
<dbReference type="InParanoid" id="L2GLV7"/>
<keyword evidence="1" id="KW-0689">Ribosomal protein</keyword>
<dbReference type="STRING" id="993615.L2GLV7"/>
<protein>
    <recommendedName>
        <fullName evidence="3">Ribosomal protein eL8/eL30/eS12/Gadd45 domain-containing protein</fullName>
    </recommendedName>
</protein>
<proteinExistence type="predicted"/>
<dbReference type="VEuPathDB" id="MicrosporidiaDB:VICG_01347"/>
<dbReference type="GeneID" id="19882058"/>
<accession>L2GLV7</accession>
<keyword evidence="5" id="KW-1185">Reference proteome</keyword>
<dbReference type="Gene3D" id="3.30.1330.30">
    <property type="match status" value="1"/>
</dbReference>
<dbReference type="OrthoDB" id="1928736at2759"/>
<dbReference type="Pfam" id="PF01248">
    <property type="entry name" value="Ribosomal_L7Ae"/>
    <property type="match status" value="1"/>
</dbReference>
<evidence type="ECO:0000313" key="5">
    <source>
        <dbReference type="Proteomes" id="UP000011082"/>
    </source>
</evidence>
<reference evidence="5" key="1">
    <citation type="submission" date="2011-05" db="EMBL/GenBank/DDBJ databases">
        <title>The genome sequence of Vittaforma corneae strain ATCC 50505.</title>
        <authorList>
            <consortium name="The Broad Institute Genome Sequencing Platform"/>
            <person name="Cuomo C."/>
            <person name="Didier E."/>
            <person name="Bowers L."/>
            <person name="Young S.K."/>
            <person name="Zeng Q."/>
            <person name="Gargeya S."/>
            <person name="Fitzgerald M."/>
            <person name="Haas B."/>
            <person name="Abouelleil A."/>
            <person name="Alvarado L."/>
            <person name="Arachchi H.M."/>
            <person name="Berlin A."/>
            <person name="Chapman S.B."/>
            <person name="Gearin G."/>
            <person name="Goldberg J."/>
            <person name="Griggs A."/>
            <person name="Gujja S."/>
            <person name="Hansen M."/>
            <person name="Heiman D."/>
            <person name="Howarth C."/>
            <person name="Larimer J."/>
            <person name="Lui A."/>
            <person name="MacDonald P.J.P."/>
            <person name="McCowen C."/>
            <person name="Montmayeur A."/>
            <person name="Murphy C."/>
            <person name="Neiman D."/>
            <person name="Pearson M."/>
            <person name="Priest M."/>
            <person name="Roberts A."/>
            <person name="Saif S."/>
            <person name="Shea T."/>
            <person name="Sisk P."/>
            <person name="Stolte C."/>
            <person name="Sykes S."/>
            <person name="Wortman J."/>
            <person name="Nusbaum C."/>
            <person name="Birren B."/>
        </authorList>
    </citation>
    <scope>NUCLEOTIDE SEQUENCE [LARGE SCALE GENOMIC DNA]</scope>
    <source>
        <strain evidence="5">ATCC 50505</strain>
    </source>
</reference>
<dbReference type="PANTHER" id="PTHR11449">
    <property type="entry name" value="RIBOSOMAL PROTEIN L30"/>
    <property type="match status" value="1"/>
</dbReference>
<dbReference type="InterPro" id="IPR004038">
    <property type="entry name" value="Ribosomal_eL8/eL30/eS12/Gad45"/>
</dbReference>
<evidence type="ECO:0000256" key="2">
    <source>
        <dbReference type="ARBA" id="ARBA00023274"/>
    </source>
</evidence>
<keyword evidence="2" id="KW-0687">Ribonucleoprotein</keyword>
<dbReference type="GO" id="GO:0003723">
    <property type="term" value="F:RNA binding"/>
    <property type="evidence" value="ECO:0007669"/>
    <property type="project" value="InterPro"/>
</dbReference>
<dbReference type="OMA" id="YFQGGNN"/>
<dbReference type="GO" id="GO:0005840">
    <property type="term" value="C:ribosome"/>
    <property type="evidence" value="ECO:0007669"/>
    <property type="project" value="UniProtKB-KW"/>
</dbReference>
<dbReference type="FunCoup" id="L2GLV7">
    <property type="interactions" value="179"/>
</dbReference>
<feature type="domain" description="Ribosomal protein eL8/eL30/eS12/Gadd45" evidence="3">
    <location>
        <begin position="12"/>
        <end position="101"/>
    </location>
</feature>
<dbReference type="HOGENOM" id="CLU_130502_0_1_1"/>
<dbReference type="SUPFAM" id="SSF55315">
    <property type="entry name" value="L30e-like"/>
    <property type="match status" value="1"/>
</dbReference>
<dbReference type="RefSeq" id="XP_007604793.1">
    <property type="nucleotide sequence ID" value="XM_007604731.1"/>
</dbReference>
<evidence type="ECO:0000313" key="4">
    <source>
        <dbReference type="EMBL" id="ELA41599.1"/>
    </source>
</evidence>
<name>L2GLV7_VITCO</name>
<evidence type="ECO:0000256" key="1">
    <source>
        <dbReference type="ARBA" id="ARBA00022980"/>
    </source>
</evidence>
<dbReference type="InterPro" id="IPR039109">
    <property type="entry name" value="Ribosomal_eL30-like"/>
</dbReference>
<dbReference type="InterPro" id="IPR029064">
    <property type="entry name" value="Ribosomal_eL30-like_sf"/>
</dbReference>
<organism evidence="4 5">
    <name type="scientific">Vittaforma corneae (strain ATCC 50505)</name>
    <name type="common">Microsporidian parasite</name>
    <name type="synonym">Nosema corneum</name>
    <dbReference type="NCBI Taxonomy" id="993615"/>
    <lineage>
        <taxon>Eukaryota</taxon>
        <taxon>Fungi</taxon>
        <taxon>Fungi incertae sedis</taxon>
        <taxon>Microsporidia</taxon>
        <taxon>Nosematidae</taxon>
        <taxon>Vittaforma</taxon>
    </lineage>
</organism>
<dbReference type="AlphaFoldDB" id="L2GLV7"/>
<evidence type="ECO:0000259" key="3">
    <source>
        <dbReference type="Pfam" id="PF01248"/>
    </source>
</evidence>
<sequence>MAKKITKQTGISTQLPLAMRTGKFAAGFKRTLLNIIKNKAQCVIVAANIPEDMRRLLEYYCVLSNNTPMKFYEGSNNELSVLAGLKFRTSVISILDQGEADLIGQAE</sequence>